<dbReference type="InterPro" id="IPR011992">
    <property type="entry name" value="EF-hand-dom_pair"/>
</dbReference>
<evidence type="ECO:0000313" key="4">
    <source>
        <dbReference type="Proteomes" id="UP000887575"/>
    </source>
</evidence>
<evidence type="ECO:0000256" key="1">
    <source>
        <dbReference type="ARBA" id="ARBA00022837"/>
    </source>
</evidence>
<evidence type="ECO:0000313" key="5">
    <source>
        <dbReference type="WBParaSite" id="MBELARI_LOCUS5795"/>
    </source>
</evidence>
<dbReference type="SUPFAM" id="SSF47473">
    <property type="entry name" value="EF-hand"/>
    <property type="match status" value="1"/>
</dbReference>
<proteinExistence type="predicted"/>
<dbReference type="PROSITE" id="PS00018">
    <property type="entry name" value="EF_HAND_1"/>
    <property type="match status" value="1"/>
</dbReference>
<protein>
    <recommendedName>
        <fullName evidence="3">EF-hand domain-containing protein</fullName>
    </recommendedName>
</protein>
<dbReference type="PROSITE" id="PS50222">
    <property type="entry name" value="EF_HAND_2"/>
    <property type="match status" value="1"/>
</dbReference>
<keyword evidence="1" id="KW-0106">Calcium</keyword>
<accession>A0AAF3FGK7</accession>
<name>A0AAF3FGK7_9BILA</name>
<dbReference type="GO" id="GO:0005509">
    <property type="term" value="F:calcium ion binding"/>
    <property type="evidence" value="ECO:0007669"/>
    <property type="project" value="InterPro"/>
</dbReference>
<feature type="compositionally biased region" description="Polar residues" evidence="2">
    <location>
        <begin position="134"/>
        <end position="149"/>
    </location>
</feature>
<dbReference type="WBParaSite" id="MBELARI_LOCUS5795">
    <property type="protein sequence ID" value="MBELARI_LOCUS5795"/>
    <property type="gene ID" value="MBELARI_LOCUS5795"/>
</dbReference>
<feature type="domain" description="EF-hand" evidence="3">
    <location>
        <begin position="58"/>
        <end position="84"/>
    </location>
</feature>
<evidence type="ECO:0000256" key="2">
    <source>
        <dbReference type="SAM" id="MobiDB-lite"/>
    </source>
</evidence>
<dbReference type="InterPro" id="IPR002048">
    <property type="entry name" value="EF_hand_dom"/>
</dbReference>
<feature type="region of interest" description="Disordered" evidence="2">
    <location>
        <begin position="126"/>
        <end position="152"/>
    </location>
</feature>
<dbReference type="Gene3D" id="1.10.238.10">
    <property type="entry name" value="EF-hand"/>
    <property type="match status" value="1"/>
</dbReference>
<dbReference type="InterPro" id="IPR018247">
    <property type="entry name" value="EF_Hand_1_Ca_BS"/>
</dbReference>
<reference evidence="5" key="1">
    <citation type="submission" date="2024-02" db="UniProtKB">
        <authorList>
            <consortium name="WormBaseParasite"/>
        </authorList>
    </citation>
    <scope>IDENTIFICATION</scope>
</reference>
<dbReference type="AlphaFoldDB" id="A0AAF3FGK7"/>
<organism evidence="4 5">
    <name type="scientific">Mesorhabditis belari</name>
    <dbReference type="NCBI Taxonomy" id="2138241"/>
    <lineage>
        <taxon>Eukaryota</taxon>
        <taxon>Metazoa</taxon>
        <taxon>Ecdysozoa</taxon>
        <taxon>Nematoda</taxon>
        <taxon>Chromadorea</taxon>
        <taxon>Rhabditida</taxon>
        <taxon>Rhabditina</taxon>
        <taxon>Rhabditomorpha</taxon>
        <taxon>Rhabditoidea</taxon>
        <taxon>Rhabditidae</taxon>
        <taxon>Mesorhabditinae</taxon>
        <taxon>Mesorhabditis</taxon>
    </lineage>
</organism>
<dbReference type="Proteomes" id="UP000887575">
    <property type="component" value="Unassembled WGS sequence"/>
</dbReference>
<sequence>MEGLTPTPIQDITPVPIDRFNPQLTEFRRMDTSGDEKVTFTEFLLSDKDYIEARSREFHSYDKNKDGVISRVEWEAYFEREGRGDHHHLPSHSHHAGSPDLDHDSFFGGRSPFHNFFNTPIRHEIHGEHEGPQKGNNPSMAHPSQNGQRVNPVHSIIASTRNSKMV</sequence>
<evidence type="ECO:0000259" key="3">
    <source>
        <dbReference type="PROSITE" id="PS50222"/>
    </source>
</evidence>
<keyword evidence="4" id="KW-1185">Reference proteome</keyword>